<comment type="caution">
    <text evidence="10">The sequence shown here is derived from an EMBL/GenBank/DDBJ whole genome shotgun (WGS) entry which is preliminary data.</text>
</comment>
<keyword evidence="5" id="KW-0573">Peptidoglycan synthesis</keyword>
<dbReference type="SUPFAM" id="SSF56601">
    <property type="entry name" value="beta-lactamase/transpeptidase-like"/>
    <property type="match status" value="1"/>
</dbReference>
<reference evidence="11" key="1">
    <citation type="journal article" date="2019" name="Int. J. Syst. Evol. Microbiol.">
        <title>The Global Catalogue of Microorganisms (GCM) 10K type strain sequencing project: providing services to taxonomists for standard genome sequencing and annotation.</title>
        <authorList>
            <consortium name="The Broad Institute Genomics Platform"/>
            <consortium name="The Broad Institute Genome Sequencing Center for Infectious Disease"/>
            <person name="Wu L."/>
            <person name="Ma J."/>
        </authorList>
    </citation>
    <scope>NUCLEOTIDE SEQUENCE [LARGE SCALE GENOMIC DNA]</scope>
    <source>
        <strain evidence="11">JCM 16902</strain>
    </source>
</reference>
<dbReference type="InterPro" id="IPR012338">
    <property type="entry name" value="Beta-lactam/transpept-like"/>
</dbReference>
<dbReference type="EMBL" id="BAAAZO010000002">
    <property type="protein sequence ID" value="GAA3599983.1"/>
    <property type="molecule type" value="Genomic_DNA"/>
</dbReference>
<evidence type="ECO:0000313" key="10">
    <source>
        <dbReference type="EMBL" id="GAA3599983.1"/>
    </source>
</evidence>
<evidence type="ECO:0000256" key="3">
    <source>
        <dbReference type="ARBA" id="ARBA00022801"/>
    </source>
</evidence>
<organism evidence="10 11">
    <name type="scientific">Kineosporia mesophila</name>
    <dbReference type="NCBI Taxonomy" id="566012"/>
    <lineage>
        <taxon>Bacteria</taxon>
        <taxon>Bacillati</taxon>
        <taxon>Actinomycetota</taxon>
        <taxon>Actinomycetes</taxon>
        <taxon>Kineosporiales</taxon>
        <taxon>Kineosporiaceae</taxon>
        <taxon>Kineosporia</taxon>
    </lineage>
</organism>
<dbReference type="InterPro" id="IPR018044">
    <property type="entry name" value="Peptidase_S11"/>
</dbReference>
<dbReference type="PANTHER" id="PTHR21581">
    <property type="entry name" value="D-ALANYL-D-ALANINE CARBOXYPEPTIDASE"/>
    <property type="match status" value="1"/>
</dbReference>
<comment type="similarity">
    <text evidence="1 7">Belongs to the peptidase S11 family.</text>
</comment>
<evidence type="ECO:0000256" key="2">
    <source>
        <dbReference type="ARBA" id="ARBA00022729"/>
    </source>
</evidence>
<dbReference type="PANTHER" id="PTHR21581:SF33">
    <property type="entry name" value="D-ALANYL-D-ALANINE CARBOXYPEPTIDASE DACB"/>
    <property type="match status" value="1"/>
</dbReference>
<keyword evidence="2 8" id="KW-0732">Signal</keyword>
<keyword evidence="11" id="KW-1185">Reference proteome</keyword>
<dbReference type="PRINTS" id="PR00725">
    <property type="entry name" value="DADACBPTASE1"/>
</dbReference>
<evidence type="ECO:0000256" key="1">
    <source>
        <dbReference type="ARBA" id="ARBA00007164"/>
    </source>
</evidence>
<sequence length="394" mass="40827">MNFRRSTIRKRYITGAAALVASVTVVAPVAPQIASAVPMASKATKAKLLVSATQKVAGGAPEIDWPGAGRARLEVAGLGTIGQKYSSATQVPIASVTKVMTAYTILKDHPLAAGAKGPTIKITKKDVTTYNQLKADGASVLKVKAGVNLTQLQLLQGLLLESGSNLAVTLARWDAGTEAKFVARMNKNAKALGMTNTTFVDVHGVNKKSSSSTEDLLDLAPAAMRSAAFRKIVSTRAVKIPLHSLTNTNKLLGADNVIGIKTGTTSPAGACLLFAATDTVGGKKYTIYGVLLGVKGSSADKAKRFPYAKAMVKTAQAELRAVTLLKKGTALVSVTGADGTVRKYGVKKSLAAPAWDGLSYKLSLPAGLAAGETPKKITVKQGAHTYSVALARVG</sequence>
<dbReference type="Proteomes" id="UP001501074">
    <property type="component" value="Unassembled WGS sequence"/>
</dbReference>
<dbReference type="RefSeq" id="WP_231486189.1">
    <property type="nucleotide sequence ID" value="NZ_BAAAZO010000002.1"/>
</dbReference>
<evidence type="ECO:0000256" key="7">
    <source>
        <dbReference type="RuleBase" id="RU004016"/>
    </source>
</evidence>
<feature type="domain" description="Peptidase S11 D-alanyl-D-alanine carboxypeptidase A N-terminal" evidence="9">
    <location>
        <begin position="87"/>
        <end position="278"/>
    </location>
</feature>
<evidence type="ECO:0000256" key="4">
    <source>
        <dbReference type="ARBA" id="ARBA00022960"/>
    </source>
</evidence>
<keyword evidence="4" id="KW-0133">Cell shape</keyword>
<evidence type="ECO:0000313" key="11">
    <source>
        <dbReference type="Proteomes" id="UP001501074"/>
    </source>
</evidence>
<evidence type="ECO:0000256" key="6">
    <source>
        <dbReference type="ARBA" id="ARBA00023316"/>
    </source>
</evidence>
<keyword evidence="6" id="KW-0961">Cell wall biogenesis/degradation</keyword>
<dbReference type="Gene3D" id="3.40.710.10">
    <property type="entry name" value="DD-peptidase/beta-lactamase superfamily"/>
    <property type="match status" value="1"/>
</dbReference>
<gene>
    <name evidence="10" type="ORF">GCM10022223_14360</name>
</gene>
<keyword evidence="3" id="KW-0378">Hydrolase</keyword>
<name>A0ABP6Z744_9ACTN</name>
<protein>
    <recommendedName>
        <fullName evidence="9">Peptidase S11 D-alanyl-D-alanine carboxypeptidase A N-terminal domain-containing protein</fullName>
    </recommendedName>
</protein>
<evidence type="ECO:0000259" key="9">
    <source>
        <dbReference type="Pfam" id="PF00768"/>
    </source>
</evidence>
<proteinExistence type="inferred from homology"/>
<evidence type="ECO:0000256" key="8">
    <source>
        <dbReference type="SAM" id="SignalP"/>
    </source>
</evidence>
<feature type="signal peptide" evidence="8">
    <location>
        <begin position="1"/>
        <end position="27"/>
    </location>
</feature>
<dbReference type="Pfam" id="PF00768">
    <property type="entry name" value="Peptidase_S11"/>
    <property type="match status" value="1"/>
</dbReference>
<feature type="chain" id="PRO_5046890452" description="Peptidase S11 D-alanyl-D-alanine carboxypeptidase A N-terminal domain-containing protein" evidence="8">
    <location>
        <begin position="28"/>
        <end position="394"/>
    </location>
</feature>
<accession>A0ABP6Z744</accession>
<dbReference type="InterPro" id="IPR001967">
    <property type="entry name" value="Peptidase_S11_N"/>
</dbReference>
<evidence type="ECO:0000256" key="5">
    <source>
        <dbReference type="ARBA" id="ARBA00022984"/>
    </source>
</evidence>